<dbReference type="Proteomes" id="UP001202961">
    <property type="component" value="Unassembled WGS sequence"/>
</dbReference>
<dbReference type="SUPFAM" id="SSF82714">
    <property type="entry name" value="Multidrug efflux transporter AcrB TolC docking domain, DN and DC subdomains"/>
    <property type="match status" value="2"/>
</dbReference>
<dbReference type="PANTHER" id="PTHR32063">
    <property type="match status" value="1"/>
</dbReference>
<accession>A0ABT0U7M6</accession>
<dbReference type="Pfam" id="PF00873">
    <property type="entry name" value="ACR_tran"/>
    <property type="match status" value="1"/>
</dbReference>
<dbReference type="RefSeq" id="WP_250930564.1">
    <property type="nucleotide sequence ID" value="NZ_JAMQBK010000058.1"/>
</dbReference>
<dbReference type="Gene3D" id="1.20.1640.10">
    <property type="entry name" value="Multidrug efflux transporter AcrB transmembrane domain"/>
    <property type="match status" value="2"/>
</dbReference>
<keyword evidence="1" id="KW-0812">Transmembrane</keyword>
<dbReference type="SUPFAM" id="SSF82866">
    <property type="entry name" value="Multidrug efflux transporter AcrB transmembrane domain"/>
    <property type="match status" value="2"/>
</dbReference>
<evidence type="ECO:0000313" key="2">
    <source>
        <dbReference type="EMBL" id="MCM2372929.1"/>
    </source>
</evidence>
<sequence length="1039" mass="112497">MNWLIKTSLQFRLLVFVLAIALIIVGVRTSDSVPLDVFPEFAPPLVEIQTEAPGISTEDVESLITVPIENAVNGIPFVQTVRSKSVLGLSSVRLIFEPDTDLLIARQLVQERLALAARTLPMVARPPVILPPLSSLSRCLKIGLWSDTQSQMDMTVLTKWTIRPRLMSIAGVANVAVWGEKEPQLQVVVDPDRLRANSLSLDAILQTVRDATAVGAGGFVDTANQRLALRHVPAVYTPEQLGEIVVGFRAPASAVTGQAVVSTPMRLKDVAEVTYDYAPPIGDAIINSRLGLLLIVEKQPWANTLDVTRNVEKAMAELKPALGAVEYDTTVFRPATFIERALTNLSHSMLFGCVLVVIVLLLFLFDWRCAIISATAIPLSLLAAVMVLYYRGGTVNTMVLAGLVIALGEVVDDAIIDVENIMRRLRLNAKLEKPRSNFAVVLSASMEVRSAVVYATVIVVLAFLPVFFLTGLAGAFFRPLAAAYILAILASLFVALTVTPAMSLILLPKSAGRRSTDGPLVRLFKRIYRAALGFALRIKWGTIAVTLVLFGCLVSTIPMLGEQLMPKFRETDFLMHWVEKPGIGIDAMNRITIRASDELMAVDGVRNFGSHIGRATVADEVVGPNFTELWISIDDDKDYDATVAEVQEIVDGYPGLYRDLLTYLTERIKEVLTGTSASIVVRVYGPDLEQLRSTAKDIESVIKTIEGVTTLKVEPQVLVPQIAIDMKVESASQFGLTPGMLMQNVTTLVNGMQVGEMYRDQAIFPVVVRGDAKLRTDLATLSDLMIDTPSGAQVPLSSVASLTIVPAPNVIQREGASRRLDVTCNVDGRDLASVANDIEAAVLANVNFTTGYHPEFLGEYAEAKASRQRLLLLSLGSILAITIILYIDFESWRLVLLILLALPLALASGLLGVFAGGGIISLGSLVGFVTVLGIAARNAIMLISHYRHLAEEEPHITPRELIVRGAEERLAPILMTALTTGLALVPLIYTGELPGQEIEYPMALVILTGLAGATIVNLLVLPVLYSSLAPKAATTPQPR</sequence>
<feature type="transmembrane region" description="Helical" evidence="1">
    <location>
        <begin position="483"/>
        <end position="507"/>
    </location>
</feature>
<gene>
    <name evidence="2" type="ORF">NB063_20135</name>
</gene>
<feature type="transmembrane region" description="Helical" evidence="1">
    <location>
        <begin position="919"/>
        <end position="940"/>
    </location>
</feature>
<name>A0ABT0U7M6_9BACT</name>
<evidence type="ECO:0000313" key="3">
    <source>
        <dbReference type="Proteomes" id="UP001202961"/>
    </source>
</evidence>
<keyword evidence="1" id="KW-0472">Membrane</keyword>
<keyword evidence="1" id="KW-1133">Transmembrane helix</keyword>
<reference evidence="2 3" key="1">
    <citation type="journal article" date="2022" name="Syst. Appl. Microbiol.">
        <title>Rhodopirellula aestuarii sp. nov., a novel member of the genus Rhodopirellula isolated from brackish sediments collected in the Tagus River estuary, Portugal.</title>
        <authorList>
            <person name="Vitorino I.R."/>
            <person name="Klimek D."/>
            <person name="Calusinska M."/>
            <person name="Lobo-da-Cunha A."/>
            <person name="Vasconcelos V."/>
            <person name="Lage O.M."/>
        </authorList>
    </citation>
    <scope>NUCLEOTIDE SEQUENCE [LARGE SCALE GENOMIC DNA]</scope>
    <source>
        <strain evidence="2 3">ICT_H3.1</strain>
    </source>
</reference>
<dbReference type="SUPFAM" id="SSF82693">
    <property type="entry name" value="Multidrug efflux transporter AcrB pore domain, PN1, PN2, PC1 and PC2 subdomains"/>
    <property type="match status" value="2"/>
</dbReference>
<feature type="transmembrane region" description="Helical" evidence="1">
    <location>
        <begin position="452"/>
        <end position="477"/>
    </location>
</feature>
<organism evidence="2 3">
    <name type="scientific">Aporhodopirellula aestuarii</name>
    <dbReference type="NCBI Taxonomy" id="2950107"/>
    <lineage>
        <taxon>Bacteria</taxon>
        <taxon>Pseudomonadati</taxon>
        <taxon>Planctomycetota</taxon>
        <taxon>Planctomycetia</taxon>
        <taxon>Pirellulales</taxon>
        <taxon>Pirellulaceae</taxon>
        <taxon>Aporhodopirellula</taxon>
    </lineage>
</organism>
<feature type="transmembrane region" description="Helical" evidence="1">
    <location>
        <begin position="345"/>
        <end position="364"/>
    </location>
</feature>
<dbReference type="InterPro" id="IPR027463">
    <property type="entry name" value="AcrB_DN_DC_subdom"/>
</dbReference>
<feature type="transmembrane region" description="Helical" evidence="1">
    <location>
        <begin position="397"/>
        <end position="416"/>
    </location>
</feature>
<dbReference type="Gene3D" id="3.30.70.1430">
    <property type="entry name" value="Multidrug efflux transporter AcrB pore domain"/>
    <property type="match status" value="2"/>
</dbReference>
<dbReference type="Gene3D" id="3.30.70.1320">
    <property type="entry name" value="Multidrug efflux transporter AcrB pore domain like"/>
    <property type="match status" value="1"/>
</dbReference>
<evidence type="ECO:0000256" key="1">
    <source>
        <dbReference type="SAM" id="Phobius"/>
    </source>
</evidence>
<feature type="transmembrane region" description="Helical" evidence="1">
    <location>
        <begin position="894"/>
        <end position="913"/>
    </location>
</feature>
<proteinExistence type="predicted"/>
<feature type="transmembrane region" description="Helical" evidence="1">
    <location>
        <begin position="970"/>
        <end position="989"/>
    </location>
</feature>
<feature type="transmembrane region" description="Helical" evidence="1">
    <location>
        <begin position="371"/>
        <end position="391"/>
    </location>
</feature>
<dbReference type="InterPro" id="IPR001036">
    <property type="entry name" value="Acrflvin-R"/>
</dbReference>
<dbReference type="Gene3D" id="3.30.2090.10">
    <property type="entry name" value="Multidrug efflux transporter AcrB TolC docking domain, DN and DC subdomains"/>
    <property type="match status" value="2"/>
</dbReference>
<comment type="caution">
    <text evidence="2">The sequence shown here is derived from an EMBL/GenBank/DDBJ whole genome shotgun (WGS) entry which is preliminary data.</text>
</comment>
<dbReference type="EMBL" id="JAMQBK010000058">
    <property type="protein sequence ID" value="MCM2372929.1"/>
    <property type="molecule type" value="Genomic_DNA"/>
</dbReference>
<dbReference type="PRINTS" id="PR00702">
    <property type="entry name" value="ACRIFLAVINRP"/>
</dbReference>
<feature type="transmembrane region" description="Helical" evidence="1">
    <location>
        <begin position="870"/>
        <end position="887"/>
    </location>
</feature>
<feature type="transmembrane region" description="Helical" evidence="1">
    <location>
        <begin position="1001"/>
        <end position="1025"/>
    </location>
</feature>
<dbReference type="Gene3D" id="3.30.70.1440">
    <property type="entry name" value="Multidrug efflux transporter AcrB pore domain"/>
    <property type="match status" value="1"/>
</dbReference>
<feature type="transmembrane region" description="Helical" evidence="1">
    <location>
        <begin position="527"/>
        <end position="550"/>
    </location>
</feature>
<protein>
    <submittedName>
        <fullName evidence="2">Efflux RND transporter permease subunit</fullName>
    </submittedName>
</protein>
<keyword evidence="3" id="KW-1185">Reference proteome</keyword>
<dbReference type="PANTHER" id="PTHR32063:SF4">
    <property type="entry name" value="SLR6043 PROTEIN"/>
    <property type="match status" value="1"/>
</dbReference>